<organism evidence="2 3">
    <name type="scientific">Bibersteinia trehalosi Y31</name>
    <dbReference type="NCBI Taxonomy" id="1261658"/>
    <lineage>
        <taxon>Bacteria</taxon>
        <taxon>Pseudomonadati</taxon>
        <taxon>Pseudomonadota</taxon>
        <taxon>Gammaproteobacteria</taxon>
        <taxon>Pasteurellales</taxon>
        <taxon>Pasteurellaceae</taxon>
        <taxon>Bibersteinia</taxon>
    </lineage>
</organism>
<sequence>MKNNVSPMQIAGVFCGITLAIIAYFIFSTPSNEFVEQLAYIGAFFGGGATYGILILAALPPLVGFSCALVWKWFTK</sequence>
<keyword evidence="1" id="KW-1133">Transmembrane helix</keyword>
<accession>A0A179CV01</accession>
<evidence type="ECO:0000313" key="3">
    <source>
        <dbReference type="Proteomes" id="UP000078358"/>
    </source>
</evidence>
<dbReference type="Proteomes" id="UP000078358">
    <property type="component" value="Unassembled WGS sequence"/>
</dbReference>
<dbReference type="RefSeq" id="WP_015431742.1">
    <property type="nucleotide sequence ID" value="NZ_JACI01000002.1"/>
</dbReference>
<protein>
    <submittedName>
        <fullName evidence="2">Uncharacterized protein</fullName>
    </submittedName>
</protein>
<name>A0A179CV01_BIBTR</name>
<comment type="caution">
    <text evidence="2">The sequence shown here is derived from an EMBL/GenBank/DDBJ whole genome shotgun (WGS) entry which is preliminary data.</text>
</comment>
<dbReference type="EMBL" id="JACI01000002">
    <property type="protein sequence ID" value="OAQ13746.1"/>
    <property type="molecule type" value="Genomic_DNA"/>
</dbReference>
<reference evidence="2 3" key="1">
    <citation type="submission" date="2014-01" db="EMBL/GenBank/DDBJ databases">
        <authorList>
            <person name="Zuccon D."/>
        </authorList>
    </citation>
    <scope>NUCLEOTIDE SEQUENCE [LARGE SCALE GENOMIC DNA]</scope>
    <source>
        <strain evidence="2 3">Y31</strain>
    </source>
</reference>
<feature type="transmembrane region" description="Helical" evidence="1">
    <location>
        <begin position="39"/>
        <end position="71"/>
    </location>
</feature>
<proteinExistence type="predicted"/>
<dbReference type="AlphaFoldDB" id="A0A179CV01"/>
<feature type="transmembrane region" description="Helical" evidence="1">
    <location>
        <begin position="7"/>
        <end position="27"/>
    </location>
</feature>
<dbReference type="PATRIC" id="fig|1261658.3.peg.947"/>
<keyword evidence="1" id="KW-0472">Membrane</keyword>
<gene>
    <name evidence="2" type="ORF">F480_04780</name>
</gene>
<evidence type="ECO:0000256" key="1">
    <source>
        <dbReference type="SAM" id="Phobius"/>
    </source>
</evidence>
<keyword evidence="1" id="KW-0812">Transmembrane</keyword>
<evidence type="ECO:0000313" key="2">
    <source>
        <dbReference type="EMBL" id="OAQ13746.1"/>
    </source>
</evidence>